<keyword evidence="6" id="KW-0408">Iron</keyword>
<dbReference type="AlphaFoldDB" id="A0ABD0JYA4"/>
<accession>A0ABD0JYA4</accession>
<dbReference type="EMBL" id="JACVVK020000289">
    <property type="protein sequence ID" value="KAK7480052.1"/>
    <property type="molecule type" value="Genomic_DNA"/>
</dbReference>
<sequence length="246" mass="26768">SSPMKWYHVCRYKRSSLVPYRVYREEILSRSPYVSLLYQFINGTEADQIVNASVSNLTHGAVKGAEGLLHFVEGASLGSSVEIAGRIADRISDLTGLYTGPTGKEGSSWTGDPMHTYDPPIVMRNSGYRMASVLIYVSTSAPLQRQKSQLSDVNAGGATTFTSLNVTVTPSKGNALLWYNLRPSGEMEAAITHAGCPVAVGAKWVAVKGLWSKGNELRRPCGLKRTASHLAVDKMLITRPKTRPHT</sequence>
<evidence type="ECO:0000256" key="3">
    <source>
        <dbReference type="ARBA" id="ARBA00022896"/>
    </source>
</evidence>
<keyword evidence="3" id="KW-0847">Vitamin C</keyword>
<evidence type="ECO:0000256" key="5">
    <source>
        <dbReference type="ARBA" id="ARBA00023002"/>
    </source>
</evidence>
<organism evidence="8 9">
    <name type="scientific">Batillaria attramentaria</name>
    <dbReference type="NCBI Taxonomy" id="370345"/>
    <lineage>
        <taxon>Eukaryota</taxon>
        <taxon>Metazoa</taxon>
        <taxon>Spiralia</taxon>
        <taxon>Lophotrochozoa</taxon>
        <taxon>Mollusca</taxon>
        <taxon>Gastropoda</taxon>
        <taxon>Caenogastropoda</taxon>
        <taxon>Sorbeoconcha</taxon>
        <taxon>Cerithioidea</taxon>
        <taxon>Batillariidae</taxon>
        <taxon>Batillaria</taxon>
    </lineage>
</organism>
<keyword evidence="9" id="KW-1185">Reference proteome</keyword>
<dbReference type="PANTHER" id="PTHR10869">
    <property type="entry name" value="PROLYL 4-HYDROXYLASE ALPHA SUBUNIT"/>
    <property type="match status" value="1"/>
</dbReference>
<dbReference type="PANTHER" id="PTHR10869:SF246">
    <property type="entry name" value="TRANSMEMBRANE PROLYL 4-HYDROXYLASE"/>
    <property type="match status" value="1"/>
</dbReference>
<evidence type="ECO:0000313" key="9">
    <source>
        <dbReference type="Proteomes" id="UP001519460"/>
    </source>
</evidence>
<gene>
    <name evidence="8" type="ORF">BaRGS_00028689</name>
</gene>
<dbReference type="InterPro" id="IPR045054">
    <property type="entry name" value="P4HA-like"/>
</dbReference>
<proteinExistence type="predicted"/>
<evidence type="ECO:0000256" key="4">
    <source>
        <dbReference type="ARBA" id="ARBA00022964"/>
    </source>
</evidence>
<dbReference type="GO" id="GO:0031418">
    <property type="term" value="F:L-ascorbic acid binding"/>
    <property type="evidence" value="ECO:0007669"/>
    <property type="project" value="UniProtKB-KW"/>
</dbReference>
<feature type="non-terminal residue" evidence="8">
    <location>
        <position position="1"/>
    </location>
</feature>
<evidence type="ECO:0000256" key="2">
    <source>
        <dbReference type="ARBA" id="ARBA00022723"/>
    </source>
</evidence>
<evidence type="ECO:0000259" key="7">
    <source>
        <dbReference type="SMART" id="SM00702"/>
    </source>
</evidence>
<dbReference type="SMART" id="SM00702">
    <property type="entry name" value="P4Hc"/>
    <property type="match status" value="1"/>
</dbReference>
<evidence type="ECO:0000256" key="6">
    <source>
        <dbReference type="ARBA" id="ARBA00023004"/>
    </source>
</evidence>
<dbReference type="Proteomes" id="UP001519460">
    <property type="component" value="Unassembled WGS sequence"/>
</dbReference>
<protein>
    <recommendedName>
        <fullName evidence="7">Prolyl 4-hydroxylase alpha subunit domain-containing protein</fullName>
    </recommendedName>
</protein>
<comment type="caution">
    <text evidence="8">The sequence shown here is derived from an EMBL/GenBank/DDBJ whole genome shotgun (WGS) entry which is preliminary data.</text>
</comment>
<keyword evidence="2" id="KW-0479">Metal-binding</keyword>
<feature type="domain" description="Prolyl 4-hydroxylase alpha subunit" evidence="7">
    <location>
        <begin position="32"/>
        <end position="211"/>
    </location>
</feature>
<dbReference type="InterPro" id="IPR006620">
    <property type="entry name" value="Pro_4_hyd_alph"/>
</dbReference>
<reference evidence="8 9" key="1">
    <citation type="journal article" date="2023" name="Sci. Data">
        <title>Genome assembly of the Korean intertidal mud-creeper Batillaria attramentaria.</title>
        <authorList>
            <person name="Patra A.K."/>
            <person name="Ho P.T."/>
            <person name="Jun S."/>
            <person name="Lee S.J."/>
            <person name="Kim Y."/>
            <person name="Won Y.J."/>
        </authorList>
    </citation>
    <scope>NUCLEOTIDE SEQUENCE [LARGE SCALE GENOMIC DNA]</scope>
    <source>
        <strain evidence="8">Wonlab-2016</strain>
    </source>
</reference>
<dbReference type="GO" id="GO:0051213">
    <property type="term" value="F:dioxygenase activity"/>
    <property type="evidence" value="ECO:0007669"/>
    <property type="project" value="UniProtKB-KW"/>
</dbReference>
<keyword evidence="5" id="KW-0560">Oxidoreductase</keyword>
<dbReference type="GO" id="GO:0046872">
    <property type="term" value="F:metal ion binding"/>
    <property type="evidence" value="ECO:0007669"/>
    <property type="project" value="UniProtKB-KW"/>
</dbReference>
<evidence type="ECO:0000256" key="1">
    <source>
        <dbReference type="ARBA" id="ARBA00001961"/>
    </source>
</evidence>
<evidence type="ECO:0000313" key="8">
    <source>
        <dbReference type="EMBL" id="KAK7480052.1"/>
    </source>
</evidence>
<dbReference type="Gene3D" id="2.60.120.620">
    <property type="entry name" value="q2cbj1_9rhob like domain"/>
    <property type="match status" value="1"/>
</dbReference>
<name>A0ABD0JYA4_9CAEN</name>
<comment type="cofactor">
    <cofactor evidence="1">
        <name>L-ascorbate</name>
        <dbReference type="ChEBI" id="CHEBI:38290"/>
    </cofactor>
</comment>
<keyword evidence="4" id="KW-0223">Dioxygenase</keyword>